<keyword evidence="2" id="KW-1185">Reference proteome</keyword>
<evidence type="ECO:0000313" key="2">
    <source>
        <dbReference type="Proteomes" id="UP000831460"/>
    </source>
</evidence>
<reference evidence="1 2" key="1">
    <citation type="submission" date="2022-03" db="EMBL/GenBank/DDBJ databases">
        <title>Chryseobacterium sp. isolated from particulate matters in swine house.</title>
        <authorList>
            <person name="Won M."/>
            <person name="Kim S.-J."/>
            <person name="Kwon S.-W."/>
        </authorList>
    </citation>
    <scope>NUCLEOTIDE SEQUENCE [LARGE SCALE GENOMIC DNA]</scope>
    <source>
        <strain evidence="1 2">SC2-2</strain>
    </source>
</reference>
<dbReference type="RefSeq" id="WP_243548651.1">
    <property type="nucleotide sequence ID" value="NZ_CP094532.1"/>
</dbReference>
<dbReference type="EMBL" id="CP094532">
    <property type="protein sequence ID" value="UOE40681.1"/>
    <property type="molecule type" value="Genomic_DNA"/>
</dbReference>
<organism evidence="1 2">
    <name type="scientific">Chryseobacterium suipulveris</name>
    <dbReference type="NCBI Taxonomy" id="2929800"/>
    <lineage>
        <taxon>Bacteria</taxon>
        <taxon>Pseudomonadati</taxon>
        <taxon>Bacteroidota</taxon>
        <taxon>Flavobacteriia</taxon>
        <taxon>Flavobacteriales</taxon>
        <taxon>Weeksellaceae</taxon>
        <taxon>Chryseobacterium group</taxon>
        <taxon>Chryseobacterium</taxon>
    </lineage>
</organism>
<dbReference type="InterPro" id="IPR036328">
    <property type="entry name" value="MliC_sf"/>
</dbReference>
<dbReference type="PROSITE" id="PS51257">
    <property type="entry name" value="PROKAR_LIPOPROTEIN"/>
    <property type="match status" value="1"/>
</dbReference>
<proteinExistence type="predicted"/>
<dbReference type="Gene3D" id="2.40.128.200">
    <property type="match status" value="1"/>
</dbReference>
<sequence length="145" mass="15831">MKNPVLVLSSVLLLSAFSCKKSSDGNKSIIVEENVEKTVSNDNGKIDSTFTDAKTEKTADTQVQEITERYVGTDGTSALVTFKNSDKEHTISIRSNNKTIVLPQKEAWAKGGIYADHDIEVKSEGDNITITQGNNVIELKKARGQ</sequence>
<gene>
    <name evidence="1" type="ORF">MTP09_12345</name>
</gene>
<name>A0ABY4BS91_9FLAO</name>
<evidence type="ECO:0000313" key="1">
    <source>
        <dbReference type="EMBL" id="UOE40681.1"/>
    </source>
</evidence>
<dbReference type="Proteomes" id="UP000831460">
    <property type="component" value="Chromosome"/>
</dbReference>
<evidence type="ECO:0008006" key="3">
    <source>
        <dbReference type="Google" id="ProtNLM"/>
    </source>
</evidence>
<protein>
    <recommendedName>
        <fullName evidence="3">Membrane-bound lysozyme-inhibitor of c-type lysozyme</fullName>
    </recommendedName>
</protein>
<accession>A0ABY4BS91</accession>